<organism evidence="1">
    <name type="scientific">Oikopleura dioica</name>
    <name type="common">Tunicate</name>
    <dbReference type="NCBI Taxonomy" id="34765"/>
    <lineage>
        <taxon>Eukaryota</taxon>
        <taxon>Metazoa</taxon>
        <taxon>Chordata</taxon>
        <taxon>Tunicata</taxon>
        <taxon>Appendicularia</taxon>
        <taxon>Copelata</taxon>
        <taxon>Oikopleuridae</taxon>
        <taxon>Oikopleura</taxon>
    </lineage>
</organism>
<gene>
    <name evidence="1" type="ORF">GSOID_T00020172001</name>
</gene>
<dbReference type="Proteomes" id="UP000011014">
    <property type="component" value="Unassembled WGS sequence"/>
</dbReference>
<dbReference type="AlphaFoldDB" id="E4YVW2"/>
<evidence type="ECO:0000313" key="1">
    <source>
        <dbReference type="EMBL" id="CBY39597.1"/>
    </source>
</evidence>
<reference evidence="1" key="1">
    <citation type="journal article" date="2010" name="Science">
        <title>Plasticity of animal genome architecture unmasked by rapid evolution of a pelagic tunicate.</title>
        <authorList>
            <person name="Denoeud F."/>
            <person name="Henriet S."/>
            <person name="Mungpakdee S."/>
            <person name="Aury J.M."/>
            <person name="Da Silva C."/>
            <person name="Brinkmann H."/>
            <person name="Mikhaleva J."/>
            <person name="Olsen L.C."/>
            <person name="Jubin C."/>
            <person name="Canestro C."/>
            <person name="Bouquet J.M."/>
            <person name="Danks G."/>
            <person name="Poulain J."/>
            <person name="Campsteijn C."/>
            <person name="Adamski M."/>
            <person name="Cross I."/>
            <person name="Yadetie F."/>
            <person name="Muffato M."/>
            <person name="Louis A."/>
            <person name="Butcher S."/>
            <person name="Tsagkogeorga G."/>
            <person name="Konrad A."/>
            <person name="Singh S."/>
            <person name="Jensen M.F."/>
            <person name="Cong E.H."/>
            <person name="Eikeseth-Otteraa H."/>
            <person name="Noel B."/>
            <person name="Anthouard V."/>
            <person name="Porcel B.M."/>
            <person name="Kachouri-Lafond R."/>
            <person name="Nishino A."/>
            <person name="Ugolini M."/>
            <person name="Chourrout P."/>
            <person name="Nishida H."/>
            <person name="Aasland R."/>
            <person name="Huzurbazar S."/>
            <person name="Westhof E."/>
            <person name="Delsuc F."/>
            <person name="Lehrach H."/>
            <person name="Reinhardt R."/>
            <person name="Weissenbach J."/>
            <person name="Roy S.W."/>
            <person name="Artiguenave F."/>
            <person name="Postlethwait J.H."/>
            <person name="Manak J.R."/>
            <person name="Thompson E.M."/>
            <person name="Jaillon O."/>
            <person name="Du Pasquier L."/>
            <person name="Boudinot P."/>
            <person name="Liberles D.A."/>
            <person name="Volff J.N."/>
            <person name="Philippe H."/>
            <person name="Lenhard B."/>
            <person name="Roest Crollius H."/>
            <person name="Wincker P."/>
            <person name="Chourrout D."/>
        </authorList>
    </citation>
    <scope>NUCLEOTIDE SEQUENCE [LARGE SCALE GENOMIC DNA]</scope>
</reference>
<feature type="non-terminal residue" evidence="1">
    <location>
        <position position="17"/>
    </location>
</feature>
<dbReference type="EMBL" id="FN655586">
    <property type="protein sequence ID" value="CBY39597.1"/>
    <property type="molecule type" value="Genomic_DNA"/>
</dbReference>
<sequence>MSDHFDVLPCEVYGLNQ</sequence>
<protein>
    <submittedName>
        <fullName evidence="1">Uncharacterized protein</fullName>
    </submittedName>
</protein>
<proteinExistence type="predicted"/>
<name>E4YVW2_OIKDI</name>
<accession>E4YVW2</accession>